<gene>
    <name evidence="1" type="ORF">M9H77_08879</name>
</gene>
<evidence type="ECO:0000313" key="2">
    <source>
        <dbReference type="Proteomes" id="UP001060085"/>
    </source>
</evidence>
<comment type="caution">
    <text evidence="1">The sequence shown here is derived from an EMBL/GenBank/DDBJ whole genome shotgun (WGS) entry which is preliminary data.</text>
</comment>
<proteinExistence type="predicted"/>
<sequence>MVSYNKPQSLRSAVQLGIPDAIHQHGKPMKLSDLVSSIQIILLKHHPLMRPHHRDDDNRKEELAYPHIRRSHCFFGIIQLEIRLLMNYLIGLWLNIHKFFLRFSITVYGSGALAKTIAGKFPDLVCIIVYPPHVVAGLEMEENLEF</sequence>
<dbReference type="EMBL" id="CM044702">
    <property type="protein sequence ID" value="KAI5677929.1"/>
    <property type="molecule type" value="Genomic_DNA"/>
</dbReference>
<organism evidence="1 2">
    <name type="scientific">Catharanthus roseus</name>
    <name type="common">Madagascar periwinkle</name>
    <name type="synonym">Vinca rosea</name>
    <dbReference type="NCBI Taxonomy" id="4058"/>
    <lineage>
        <taxon>Eukaryota</taxon>
        <taxon>Viridiplantae</taxon>
        <taxon>Streptophyta</taxon>
        <taxon>Embryophyta</taxon>
        <taxon>Tracheophyta</taxon>
        <taxon>Spermatophyta</taxon>
        <taxon>Magnoliopsida</taxon>
        <taxon>eudicotyledons</taxon>
        <taxon>Gunneridae</taxon>
        <taxon>Pentapetalae</taxon>
        <taxon>asterids</taxon>
        <taxon>lamiids</taxon>
        <taxon>Gentianales</taxon>
        <taxon>Apocynaceae</taxon>
        <taxon>Rauvolfioideae</taxon>
        <taxon>Vinceae</taxon>
        <taxon>Catharanthinae</taxon>
        <taxon>Catharanthus</taxon>
    </lineage>
</organism>
<reference evidence="2" key="1">
    <citation type="journal article" date="2023" name="Nat. Plants">
        <title>Single-cell RNA sequencing provides a high-resolution roadmap for understanding the multicellular compartmentation of specialized metabolism.</title>
        <authorList>
            <person name="Sun S."/>
            <person name="Shen X."/>
            <person name="Li Y."/>
            <person name="Li Y."/>
            <person name="Wang S."/>
            <person name="Li R."/>
            <person name="Zhang H."/>
            <person name="Shen G."/>
            <person name="Guo B."/>
            <person name="Wei J."/>
            <person name="Xu J."/>
            <person name="St-Pierre B."/>
            <person name="Chen S."/>
            <person name="Sun C."/>
        </authorList>
    </citation>
    <scope>NUCLEOTIDE SEQUENCE [LARGE SCALE GENOMIC DNA]</scope>
</reference>
<name>A0ACC0BZ11_CATRO</name>
<accession>A0ACC0BZ11</accession>
<keyword evidence="2" id="KW-1185">Reference proteome</keyword>
<dbReference type="Proteomes" id="UP001060085">
    <property type="component" value="Linkage Group LG02"/>
</dbReference>
<protein>
    <submittedName>
        <fullName evidence="1">Uncharacterized protein</fullName>
    </submittedName>
</protein>
<evidence type="ECO:0000313" key="1">
    <source>
        <dbReference type="EMBL" id="KAI5677929.1"/>
    </source>
</evidence>